<evidence type="ECO:0000256" key="2">
    <source>
        <dbReference type="ARBA" id="ARBA00022527"/>
    </source>
</evidence>
<dbReference type="KEGG" id="nod:FOH10_25445"/>
<evidence type="ECO:0000313" key="9">
    <source>
        <dbReference type="EMBL" id="QDP81571.1"/>
    </source>
</evidence>
<proteinExistence type="predicted"/>
<dbReference type="GO" id="GO:0004674">
    <property type="term" value="F:protein serine/threonine kinase activity"/>
    <property type="evidence" value="ECO:0007669"/>
    <property type="project" value="UniProtKB-KW"/>
</dbReference>
<feature type="domain" description="Protein kinase" evidence="8">
    <location>
        <begin position="17"/>
        <end position="276"/>
    </location>
</feature>
<evidence type="ECO:0000313" key="10">
    <source>
        <dbReference type="Proteomes" id="UP000317039"/>
    </source>
</evidence>
<dbReference type="FunFam" id="1.10.510.10:FF:000021">
    <property type="entry name" value="Serine/threonine protein kinase"/>
    <property type="match status" value="1"/>
</dbReference>
<dbReference type="InterPro" id="IPR008271">
    <property type="entry name" value="Ser/Thr_kinase_AS"/>
</dbReference>
<sequence length="298" mass="31679">MSGTRGSGVGDGQLGRYRLDELLGSGGSGQVWRAHDTLTDRTVALKVLAPALAADPSYRRRFEREARAAARLRGPHVALLHTFGELEGRLFIETGFIDGVDLEALLEWEGPRPPASAVTLIAQVATALDEAHAAGVIHRDVKPANIMVALDDIAYLIDFGTAQQDGQTPVTLSGMVVGTPAYMAPERFTGTASARSDIYSLACVLYECLTGERPFRDRNPARLMYAHVNADRPRASVVRPELPGALDAVIARGMARDPADRHSSAGEFATAAQAALATPGPPTLIGRVRRLLRPGAGG</sequence>
<dbReference type="CDD" id="cd14014">
    <property type="entry name" value="STKc_PknB_like"/>
    <property type="match status" value="1"/>
</dbReference>
<dbReference type="InterPro" id="IPR017441">
    <property type="entry name" value="Protein_kinase_ATP_BS"/>
</dbReference>
<dbReference type="PANTHER" id="PTHR43289">
    <property type="entry name" value="MITOGEN-ACTIVATED PROTEIN KINASE KINASE KINASE 20-RELATED"/>
    <property type="match status" value="1"/>
</dbReference>
<dbReference type="PROSITE" id="PS50011">
    <property type="entry name" value="PROTEIN_KINASE_DOM"/>
    <property type="match status" value="1"/>
</dbReference>
<organism evidence="9 10">
    <name type="scientific">Nocardia otitidiscaviarum</name>
    <dbReference type="NCBI Taxonomy" id="1823"/>
    <lineage>
        <taxon>Bacteria</taxon>
        <taxon>Bacillati</taxon>
        <taxon>Actinomycetota</taxon>
        <taxon>Actinomycetes</taxon>
        <taxon>Mycobacteriales</taxon>
        <taxon>Nocardiaceae</taxon>
        <taxon>Nocardia</taxon>
    </lineage>
</organism>
<evidence type="ECO:0000256" key="7">
    <source>
        <dbReference type="PROSITE-ProRule" id="PRU10141"/>
    </source>
</evidence>
<keyword evidence="3" id="KW-0808">Transferase</keyword>
<name>A0A516NRQ8_9NOCA</name>
<evidence type="ECO:0000259" key="8">
    <source>
        <dbReference type="PROSITE" id="PS50011"/>
    </source>
</evidence>
<keyword evidence="5 9" id="KW-0418">Kinase</keyword>
<dbReference type="AlphaFoldDB" id="A0A516NRQ8"/>
<dbReference type="GO" id="GO:0005524">
    <property type="term" value="F:ATP binding"/>
    <property type="evidence" value="ECO:0007669"/>
    <property type="project" value="UniProtKB-UniRule"/>
</dbReference>
<accession>A0A516NRQ8</accession>
<evidence type="ECO:0000256" key="5">
    <source>
        <dbReference type="ARBA" id="ARBA00022777"/>
    </source>
</evidence>
<dbReference type="EMBL" id="CP041695">
    <property type="protein sequence ID" value="QDP81571.1"/>
    <property type="molecule type" value="Genomic_DNA"/>
</dbReference>
<reference evidence="9 10" key="1">
    <citation type="submission" date="2019-07" db="EMBL/GenBank/DDBJ databases">
        <title>Complete Genome Sequence and Methylome Analysis of Nocardia otitidis-caviarum NEB252.</title>
        <authorList>
            <person name="Fomenkov A."/>
            <person name="Anton B.P."/>
            <person name="Vincze T."/>
            <person name="Roberts R.J."/>
        </authorList>
    </citation>
    <scope>NUCLEOTIDE SEQUENCE [LARGE SCALE GENOMIC DNA]</scope>
    <source>
        <strain evidence="9 10">NEB252</strain>
    </source>
</reference>
<keyword evidence="2 9" id="KW-0723">Serine/threonine-protein kinase</keyword>
<dbReference type="Proteomes" id="UP000317039">
    <property type="component" value="Chromosome"/>
</dbReference>
<feature type="binding site" evidence="7">
    <location>
        <position position="46"/>
    </location>
    <ligand>
        <name>ATP</name>
        <dbReference type="ChEBI" id="CHEBI:30616"/>
    </ligand>
</feature>
<gene>
    <name evidence="9" type="ORF">FOH10_25445</name>
</gene>
<dbReference type="SUPFAM" id="SSF56112">
    <property type="entry name" value="Protein kinase-like (PK-like)"/>
    <property type="match status" value="1"/>
</dbReference>
<evidence type="ECO:0000256" key="4">
    <source>
        <dbReference type="ARBA" id="ARBA00022741"/>
    </source>
</evidence>
<evidence type="ECO:0000256" key="3">
    <source>
        <dbReference type="ARBA" id="ARBA00022679"/>
    </source>
</evidence>
<dbReference type="SMART" id="SM00220">
    <property type="entry name" value="S_TKc"/>
    <property type="match status" value="1"/>
</dbReference>
<evidence type="ECO:0000256" key="6">
    <source>
        <dbReference type="ARBA" id="ARBA00022840"/>
    </source>
</evidence>
<dbReference type="EC" id="2.7.11.1" evidence="1"/>
<dbReference type="InterPro" id="IPR000719">
    <property type="entry name" value="Prot_kinase_dom"/>
</dbReference>
<keyword evidence="6 7" id="KW-0067">ATP-binding</keyword>
<keyword evidence="4 7" id="KW-0547">Nucleotide-binding</keyword>
<dbReference type="PANTHER" id="PTHR43289:SF6">
    <property type="entry name" value="SERINE_THREONINE-PROTEIN KINASE NEKL-3"/>
    <property type="match status" value="1"/>
</dbReference>
<dbReference type="Pfam" id="PF00069">
    <property type="entry name" value="Pkinase"/>
    <property type="match status" value="1"/>
</dbReference>
<dbReference type="InterPro" id="IPR011009">
    <property type="entry name" value="Kinase-like_dom_sf"/>
</dbReference>
<dbReference type="PROSITE" id="PS00107">
    <property type="entry name" value="PROTEIN_KINASE_ATP"/>
    <property type="match status" value="1"/>
</dbReference>
<protein>
    <recommendedName>
        <fullName evidence="1">non-specific serine/threonine protein kinase</fullName>
        <ecNumber evidence="1">2.7.11.1</ecNumber>
    </recommendedName>
</protein>
<evidence type="ECO:0000256" key="1">
    <source>
        <dbReference type="ARBA" id="ARBA00012513"/>
    </source>
</evidence>
<dbReference type="Gene3D" id="1.10.510.10">
    <property type="entry name" value="Transferase(Phosphotransferase) domain 1"/>
    <property type="match status" value="1"/>
</dbReference>
<dbReference type="Gene3D" id="3.30.200.20">
    <property type="entry name" value="Phosphorylase Kinase, domain 1"/>
    <property type="match status" value="1"/>
</dbReference>
<dbReference type="PROSITE" id="PS00108">
    <property type="entry name" value="PROTEIN_KINASE_ST"/>
    <property type="match status" value="1"/>
</dbReference>